<dbReference type="InterPro" id="IPR025874">
    <property type="entry name" value="DZR"/>
</dbReference>
<evidence type="ECO:0000259" key="2">
    <source>
        <dbReference type="Pfam" id="PF12773"/>
    </source>
</evidence>
<keyword evidence="4" id="KW-1185">Reference proteome</keyword>
<comment type="caution">
    <text evidence="3">The sequence shown here is derived from an EMBL/GenBank/DDBJ whole genome shotgun (WGS) entry which is preliminary data.</text>
</comment>
<evidence type="ECO:0000313" key="3">
    <source>
        <dbReference type="EMBL" id="MFC5985217.1"/>
    </source>
</evidence>
<proteinExistence type="predicted"/>
<dbReference type="EMBL" id="JBHSQV010000010">
    <property type="protein sequence ID" value="MFC5985217.1"/>
    <property type="molecule type" value="Genomic_DNA"/>
</dbReference>
<feature type="domain" description="DZANK-type" evidence="2">
    <location>
        <begin position="96"/>
        <end position="179"/>
    </location>
</feature>
<evidence type="ECO:0000256" key="1">
    <source>
        <dbReference type="SAM" id="Coils"/>
    </source>
</evidence>
<dbReference type="RefSeq" id="WP_379891838.1">
    <property type="nucleotide sequence ID" value="NZ_CBCSCT010000003.1"/>
</dbReference>
<name>A0ABW1IJJ7_9BACL</name>
<sequence>MTNFFDKIKKGARGAGKKAQETVEINRIKMQIKTKQKEISRLFMYMGDALYQHMSKGEKGSLPGACVDLKQELDRKITEKEALEERIRELKHLAKCASCGQINVRGVNFCAECGHPMGTKLEVQDTKIWPMLEPPNYEDDPLMQEELFEQQMQHMERSEQCPHCGHPVFPGKRFCHQCGRAR</sequence>
<dbReference type="Proteomes" id="UP001596250">
    <property type="component" value="Unassembled WGS sequence"/>
</dbReference>
<dbReference type="Pfam" id="PF12773">
    <property type="entry name" value="DZR"/>
    <property type="match status" value="1"/>
</dbReference>
<protein>
    <submittedName>
        <fullName evidence="3">Zinc ribbon domain-containing protein</fullName>
    </submittedName>
</protein>
<accession>A0ABW1IJJ7</accession>
<evidence type="ECO:0000313" key="4">
    <source>
        <dbReference type="Proteomes" id="UP001596250"/>
    </source>
</evidence>
<keyword evidence="1" id="KW-0175">Coiled coil</keyword>
<organism evidence="3 4">
    <name type="scientific">Marinicrinis lubricantis</name>
    <dbReference type="NCBI Taxonomy" id="2086470"/>
    <lineage>
        <taxon>Bacteria</taxon>
        <taxon>Bacillati</taxon>
        <taxon>Bacillota</taxon>
        <taxon>Bacilli</taxon>
        <taxon>Bacillales</taxon>
        <taxon>Paenibacillaceae</taxon>
    </lineage>
</organism>
<reference evidence="4" key="1">
    <citation type="journal article" date="2019" name="Int. J. Syst. Evol. Microbiol.">
        <title>The Global Catalogue of Microorganisms (GCM) 10K type strain sequencing project: providing services to taxonomists for standard genome sequencing and annotation.</title>
        <authorList>
            <consortium name="The Broad Institute Genomics Platform"/>
            <consortium name="The Broad Institute Genome Sequencing Center for Infectious Disease"/>
            <person name="Wu L."/>
            <person name="Ma J."/>
        </authorList>
    </citation>
    <scope>NUCLEOTIDE SEQUENCE [LARGE SCALE GENOMIC DNA]</scope>
    <source>
        <strain evidence="4">CCM 8749</strain>
    </source>
</reference>
<feature type="coiled-coil region" evidence="1">
    <location>
        <begin position="66"/>
        <end position="93"/>
    </location>
</feature>
<gene>
    <name evidence="3" type="ORF">ACFPXP_01860</name>
</gene>